<reference evidence="1 2" key="1">
    <citation type="submission" date="2018-03" db="EMBL/GenBank/DDBJ databases">
        <title>Adhaeribacter sp. HMF7605 Genome sequencing and assembly.</title>
        <authorList>
            <person name="Kang H."/>
            <person name="Kang J."/>
            <person name="Cha I."/>
            <person name="Kim H."/>
            <person name="Joh K."/>
        </authorList>
    </citation>
    <scope>NUCLEOTIDE SEQUENCE [LARGE SCALE GENOMIC DNA]</scope>
    <source>
        <strain evidence="1 2">HMF7605</strain>
    </source>
</reference>
<gene>
    <name evidence="1" type="ORF">AHMF7605_14985</name>
</gene>
<evidence type="ECO:0000313" key="1">
    <source>
        <dbReference type="EMBL" id="PSR54717.1"/>
    </source>
</evidence>
<dbReference type="EMBL" id="PYFT01000001">
    <property type="protein sequence ID" value="PSR54717.1"/>
    <property type="molecule type" value="Genomic_DNA"/>
</dbReference>
<dbReference type="Proteomes" id="UP000240357">
    <property type="component" value="Unassembled WGS sequence"/>
</dbReference>
<sequence length="72" mass="8142">MTLQYAPNPFSKNLRVQAPSAFHYKIYTLTGHQIEAGFCTGDCTLSKNLVPGTYLFSTWSKTQSRTIKIIKK</sequence>
<protein>
    <recommendedName>
        <fullName evidence="3">Secretion system C-terminal sorting domain-containing protein</fullName>
    </recommendedName>
</protein>
<dbReference type="OrthoDB" id="610388at2"/>
<dbReference type="AlphaFoldDB" id="A0A2T2YGS2"/>
<dbReference type="NCBIfam" id="TIGR04183">
    <property type="entry name" value="Por_Secre_tail"/>
    <property type="match status" value="1"/>
</dbReference>
<comment type="caution">
    <text evidence="1">The sequence shown here is derived from an EMBL/GenBank/DDBJ whole genome shotgun (WGS) entry which is preliminary data.</text>
</comment>
<evidence type="ECO:0000313" key="2">
    <source>
        <dbReference type="Proteomes" id="UP000240357"/>
    </source>
</evidence>
<organism evidence="1 2">
    <name type="scientific">Adhaeribacter arboris</name>
    <dbReference type="NCBI Taxonomy" id="2072846"/>
    <lineage>
        <taxon>Bacteria</taxon>
        <taxon>Pseudomonadati</taxon>
        <taxon>Bacteroidota</taxon>
        <taxon>Cytophagia</taxon>
        <taxon>Cytophagales</taxon>
        <taxon>Hymenobacteraceae</taxon>
        <taxon>Adhaeribacter</taxon>
    </lineage>
</organism>
<proteinExistence type="predicted"/>
<dbReference type="InterPro" id="IPR026444">
    <property type="entry name" value="Secre_tail"/>
</dbReference>
<dbReference type="RefSeq" id="WP_106930647.1">
    <property type="nucleotide sequence ID" value="NZ_PYFT01000001.1"/>
</dbReference>
<keyword evidence="2" id="KW-1185">Reference proteome</keyword>
<evidence type="ECO:0008006" key="3">
    <source>
        <dbReference type="Google" id="ProtNLM"/>
    </source>
</evidence>
<accession>A0A2T2YGS2</accession>
<name>A0A2T2YGS2_9BACT</name>